<organism evidence="2 3">
    <name type="scientific">Polyplosphaeria fusca</name>
    <dbReference type="NCBI Taxonomy" id="682080"/>
    <lineage>
        <taxon>Eukaryota</taxon>
        <taxon>Fungi</taxon>
        <taxon>Dikarya</taxon>
        <taxon>Ascomycota</taxon>
        <taxon>Pezizomycotina</taxon>
        <taxon>Dothideomycetes</taxon>
        <taxon>Pleosporomycetidae</taxon>
        <taxon>Pleosporales</taxon>
        <taxon>Tetraplosphaeriaceae</taxon>
        <taxon>Polyplosphaeria</taxon>
    </lineage>
</organism>
<dbReference type="OrthoDB" id="20473at2759"/>
<sequence length="278" mass="30123">MPALTIIPSPIDTRSASPAASSSRSDRSDSKRSESRSPGRPPVSPITPTVSTAQLAPLEPAQYRPRVVPPEIATFRQQPPPVPISESENPDAIALRSAISLLQLQREKSKRDLRSLEELKSAAISDPQGFARSLQAQHAQKPKSDHDPLKPTLSDAADLTLTSGHGGEELRDKDGPKDAGVDIKPTASTDPTSTFSAIPQPQNIIRCPPVNWAKYHVVGEPLDKMHEEQKLYPYSKEPPRNHQGGRASPHTVASPYSPFADGIESRSQSRRGSKKPPS</sequence>
<proteinExistence type="predicted"/>
<feature type="compositionally biased region" description="Polar residues" evidence="1">
    <location>
        <begin position="186"/>
        <end position="203"/>
    </location>
</feature>
<feature type="compositionally biased region" description="Low complexity" evidence="1">
    <location>
        <begin position="12"/>
        <end position="23"/>
    </location>
</feature>
<protein>
    <submittedName>
        <fullName evidence="2">Uncharacterized protein</fullName>
    </submittedName>
</protein>
<evidence type="ECO:0000313" key="3">
    <source>
        <dbReference type="Proteomes" id="UP000799444"/>
    </source>
</evidence>
<dbReference type="AlphaFoldDB" id="A0A9P4V7C1"/>
<dbReference type="PANTHER" id="PTHR22705">
    <property type="entry name" value="ZINC FINGER, ZZ DOMAIN CONTAINING 3"/>
    <property type="match status" value="1"/>
</dbReference>
<feature type="compositionally biased region" description="Basic and acidic residues" evidence="1">
    <location>
        <begin position="24"/>
        <end position="37"/>
    </location>
</feature>
<feature type="region of interest" description="Disordered" evidence="1">
    <location>
        <begin position="1"/>
        <end position="89"/>
    </location>
</feature>
<name>A0A9P4V7C1_9PLEO</name>
<dbReference type="EMBL" id="ML996105">
    <property type="protein sequence ID" value="KAF2739153.1"/>
    <property type="molecule type" value="Genomic_DNA"/>
</dbReference>
<keyword evidence="3" id="KW-1185">Reference proteome</keyword>
<gene>
    <name evidence="2" type="ORF">EJ04DRAFT_427387</name>
</gene>
<evidence type="ECO:0000313" key="2">
    <source>
        <dbReference type="EMBL" id="KAF2739153.1"/>
    </source>
</evidence>
<feature type="region of interest" description="Disordered" evidence="1">
    <location>
        <begin position="122"/>
        <end position="203"/>
    </location>
</feature>
<feature type="compositionally biased region" description="Basic residues" evidence="1">
    <location>
        <begin position="268"/>
        <end position="278"/>
    </location>
</feature>
<comment type="caution">
    <text evidence="2">The sequence shown here is derived from an EMBL/GenBank/DDBJ whole genome shotgun (WGS) entry which is preliminary data.</text>
</comment>
<dbReference type="InterPro" id="IPR037830">
    <property type="entry name" value="ZZZ3"/>
</dbReference>
<dbReference type="Proteomes" id="UP000799444">
    <property type="component" value="Unassembled WGS sequence"/>
</dbReference>
<evidence type="ECO:0000256" key="1">
    <source>
        <dbReference type="SAM" id="MobiDB-lite"/>
    </source>
</evidence>
<dbReference type="PANTHER" id="PTHR22705:SF0">
    <property type="entry name" value="ZZ-TYPE ZINC FINGER-CONTAINING PROTEIN 3"/>
    <property type="match status" value="1"/>
</dbReference>
<accession>A0A9P4V7C1</accession>
<feature type="region of interest" description="Disordered" evidence="1">
    <location>
        <begin position="228"/>
        <end position="278"/>
    </location>
</feature>
<feature type="compositionally biased region" description="Basic and acidic residues" evidence="1">
    <location>
        <begin position="166"/>
        <end position="181"/>
    </location>
</feature>
<reference evidence="2" key="1">
    <citation type="journal article" date="2020" name="Stud. Mycol.">
        <title>101 Dothideomycetes genomes: a test case for predicting lifestyles and emergence of pathogens.</title>
        <authorList>
            <person name="Haridas S."/>
            <person name="Albert R."/>
            <person name="Binder M."/>
            <person name="Bloem J."/>
            <person name="Labutti K."/>
            <person name="Salamov A."/>
            <person name="Andreopoulos B."/>
            <person name="Baker S."/>
            <person name="Barry K."/>
            <person name="Bills G."/>
            <person name="Bluhm B."/>
            <person name="Cannon C."/>
            <person name="Castanera R."/>
            <person name="Culley D."/>
            <person name="Daum C."/>
            <person name="Ezra D."/>
            <person name="Gonzalez J."/>
            <person name="Henrissat B."/>
            <person name="Kuo A."/>
            <person name="Liang C."/>
            <person name="Lipzen A."/>
            <person name="Lutzoni F."/>
            <person name="Magnuson J."/>
            <person name="Mondo S."/>
            <person name="Nolan M."/>
            <person name="Ohm R."/>
            <person name="Pangilinan J."/>
            <person name="Park H.-J."/>
            <person name="Ramirez L."/>
            <person name="Alfaro M."/>
            <person name="Sun H."/>
            <person name="Tritt A."/>
            <person name="Yoshinaga Y."/>
            <person name="Zwiers L.-H."/>
            <person name="Turgeon B."/>
            <person name="Goodwin S."/>
            <person name="Spatafora J."/>
            <person name="Crous P."/>
            <person name="Grigoriev I."/>
        </authorList>
    </citation>
    <scope>NUCLEOTIDE SEQUENCE</scope>
    <source>
        <strain evidence="2">CBS 125425</strain>
    </source>
</reference>